<protein>
    <submittedName>
        <fullName evidence="2">FBA_2 domain-containing protein</fullName>
    </submittedName>
</protein>
<proteinExistence type="predicted"/>
<dbReference type="Proteomes" id="UP000095282">
    <property type="component" value="Unplaced"/>
</dbReference>
<dbReference type="AlphaFoldDB" id="A0A1I7UFV9"/>
<evidence type="ECO:0000313" key="2">
    <source>
        <dbReference type="WBParaSite" id="Csp11.Scaffold629.g8906.t1"/>
    </source>
</evidence>
<keyword evidence="1" id="KW-1185">Reference proteome</keyword>
<accession>A0A1I7UFV9</accession>
<name>A0A1I7UFV9_9PELO</name>
<dbReference type="WBParaSite" id="Csp11.Scaffold629.g8906.t1">
    <property type="protein sequence ID" value="Csp11.Scaffold629.g8906.t1"/>
    <property type="gene ID" value="Csp11.Scaffold629.g8906"/>
</dbReference>
<evidence type="ECO:0000313" key="1">
    <source>
        <dbReference type="Proteomes" id="UP000095282"/>
    </source>
</evidence>
<sequence>MIAIHTGSWITFKNLISITFSCHDILICGSLLNCVEINALLCGWMEKLLDFGSIIISMKNVDPNIIYKYLEKNMITVESNMVYQSKGNIIVFAVGHNVIQRDDGKIAVFGIRADGLSMIATWDSVDSAIC</sequence>
<organism evidence="1 2">
    <name type="scientific">Caenorhabditis tropicalis</name>
    <dbReference type="NCBI Taxonomy" id="1561998"/>
    <lineage>
        <taxon>Eukaryota</taxon>
        <taxon>Metazoa</taxon>
        <taxon>Ecdysozoa</taxon>
        <taxon>Nematoda</taxon>
        <taxon>Chromadorea</taxon>
        <taxon>Rhabditida</taxon>
        <taxon>Rhabditina</taxon>
        <taxon>Rhabditomorpha</taxon>
        <taxon>Rhabditoidea</taxon>
        <taxon>Rhabditidae</taxon>
        <taxon>Peloderinae</taxon>
        <taxon>Caenorhabditis</taxon>
    </lineage>
</organism>
<reference evidence="2" key="1">
    <citation type="submission" date="2016-11" db="UniProtKB">
        <authorList>
            <consortium name="WormBaseParasite"/>
        </authorList>
    </citation>
    <scope>IDENTIFICATION</scope>
</reference>